<dbReference type="GO" id="GO:0008270">
    <property type="term" value="F:zinc ion binding"/>
    <property type="evidence" value="ECO:0007669"/>
    <property type="project" value="UniProtKB-KW"/>
</dbReference>
<proteinExistence type="predicted"/>
<accession>A0A5C6J240</accession>
<comment type="caution">
    <text evidence="3">The sequence shown here is derived from an EMBL/GenBank/DDBJ whole genome shotgun (WGS) entry which is preliminary data.</text>
</comment>
<organism evidence="3 4">
    <name type="scientific">Streptomyces misionensis</name>
    <dbReference type="NCBI Taxonomy" id="67331"/>
    <lineage>
        <taxon>Bacteria</taxon>
        <taxon>Bacillati</taxon>
        <taxon>Actinomycetota</taxon>
        <taxon>Actinomycetes</taxon>
        <taxon>Kitasatosporales</taxon>
        <taxon>Streptomycetaceae</taxon>
        <taxon>Streptomyces</taxon>
    </lineage>
</organism>
<dbReference type="AlphaFoldDB" id="A0A5C6J240"/>
<name>A0A5C6J240_9ACTN</name>
<sequence>MAGVARKVVGFDEDDLRALAGARSFERGLGYLDAVSGLEVGDGSVTAVVHGTDGYEVELTLGGDDGLSGWCDCPYGQEGNFCKHCVAVGLTVLRRAKTIPHQRAVAKARASGLEAWLTALSRDELLALVREQIAEDRRLRRRLELRAAAAHSDLGTLRDRITTLIDPRPFARYGYVEYADAPGYARQVAEAAAALRALSADGRAAHAVGLAEEAIRLLGEACREIDDADGVVGEAAAAVAAAHLEACGAARTDPERLAEWLVGHVLGDDSEVTDLDPLDYAEVLGPGGLARMRQLATEARRRGPSGWAERYLMERLVKAEGDVDALVALYAQDLDPSGATHLHIAEELESAGRADEALAWAERGLRDCAAETHIDGRLADYVCARYVKAGRSADVVGVRRARFGVERSLAAYRQLRAAARAGECWEDERASALAALEEDARRARGGWYGGTVLIDALLDDGDLDAAWREAAGQADDQQWERLADLSRGTCPSEALAVYLRLVERLKEPTGDRAYEHLARLLLGARDCHRALGTEEAFTAYLTGLRTELKRRRKLMSILDRYGL</sequence>
<dbReference type="Proteomes" id="UP000320481">
    <property type="component" value="Unassembled WGS sequence"/>
</dbReference>
<evidence type="ECO:0000313" key="3">
    <source>
        <dbReference type="EMBL" id="TWV35376.1"/>
    </source>
</evidence>
<keyword evidence="4" id="KW-1185">Reference proteome</keyword>
<evidence type="ECO:0000313" key="4">
    <source>
        <dbReference type="Proteomes" id="UP000320481"/>
    </source>
</evidence>
<dbReference type="PROSITE" id="PS50966">
    <property type="entry name" value="ZF_SWIM"/>
    <property type="match status" value="1"/>
</dbReference>
<protein>
    <recommendedName>
        <fullName evidence="2">SWIM-type domain-containing protein</fullName>
    </recommendedName>
</protein>
<dbReference type="EMBL" id="VOGW01000162">
    <property type="protein sequence ID" value="TWV35376.1"/>
    <property type="molecule type" value="Genomic_DNA"/>
</dbReference>
<keyword evidence="1" id="KW-0479">Metal-binding</keyword>
<keyword evidence="1" id="KW-0863">Zinc-finger</keyword>
<dbReference type="InterPro" id="IPR007527">
    <property type="entry name" value="Znf_SWIM"/>
</dbReference>
<evidence type="ECO:0000259" key="2">
    <source>
        <dbReference type="PROSITE" id="PS50966"/>
    </source>
</evidence>
<dbReference type="Pfam" id="PF04434">
    <property type="entry name" value="SWIM"/>
    <property type="match status" value="1"/>
</dbReference>
<evidence type="ECO:0000256" key="1">
    <source>
        <dbReference type="PROSITE-ProRule" id="PRU00325"/>
    </source>
</evidence>
<gene>
    <name evidence="3" type="ORF">FRZ03_27015</name>
</gene>
<reference evidence="3" key="1">
    <citation type="journal article" date="2019" name="Microbiol. Resour. Announc.">
        <title>Draft Genomic Sequences of Streptomyces misionensis and Streptomyces albidoflavus, bacteria applied for phytopathogen biocontrol.</title>
        <authorList>
            <person name="Pylro V."/>
            <person name="Dias A."/>
            <person name="Andreote F."/>
            <person name="Varani A."/>
            <person name="Andreote C."/>
            <person name="Bernardo E."/>
            <person name="Martins T."/>
        </authorList>
    </citation>
    <scope>NUCLEOTIDE SEQUENCE [LARGE SCALE GENOMIC DNA]</scope>
    <source>
        <strain evidence="3">66</strain>
    </source>
</reference>
<feature type="domain" description="SWIM-type" evidence="2">
    <location>
        <begin position="55"/>
        <end position="93"/>
    </location>
</feature>
<keyword evidence="1" id="KW-0862">Zinc</keyword>